<evidence type="ECO:0000256" key="1">
    <source>
        <dbReference type="ARBA" id="ARBA00022723"/>
    </source>
</evidence>
<evidence type="ECO:0000259" key="9">
    <source>
        <dbReference type="PROSITE" id="PS50178"/>
    </source>
</evidence>
<evidence type="ECO:0000313" key="10">
    <source>
        <dbReference type="EMBL" id="TMW60743.1"/>
    </source>
</evidence>
<evidence type="ECO:0000256" key="2">
    <source>
        <dbReference type="ARBA" id="ARBA00022737"/>
    </source>
</evidence>
<keyword evidence="3 7" id="KW-0863">Zinc-finger</keyword>
<sequence>MTHALTSPVGSKAAFTYRTKRAPKAMGSYRGSSSAAFPRFSDDEDASGHKEAVEQSIPLSVLQKQETQAANSLTDSDSSTPVSPQADPEEDVRDNLVSEEEAVTDEDGEYDEEDDDTFVPGPVHPQATQSSRPTRQSVPLNVAPMPNSEGKNRNGLTNRWSTGELLRSGRRPIDRASSLDSRENTRESIDFRTSGGAARESMMKYRPSDIDAMDLKNNLMGRDSLAPDSDATIDASRGSLLHTSSRTSDVELPDLLRAAKIGNKMLLKAILHERNIDLLQVDPVHQQTALHFAIRHGRFAAVRTLCQKKGSEVMVNAGDVRGNTPLHLAVARSRRITKYLLENTNADVTASNLRGQSVLGVYIVTAKRDDPLVAEMLLQHQADPNAMLDRSTLLHRAVDRGLYEIAGRLVRFGARLDVKDEHDKMVFDKVNRKVLRQLLLKISYPPVWVPDEERPHCMLCSRKFNRFGVGVRRHHCRHCGRLCCGDCSHVSVDCDAFPKTFEKKFDQEKSSSRHDAKKRVCKTCSAVFHERQKPQEEKKMMVDFMEKVIGCSWDEVKRHSTATPGSTRDSIA</sequence>
<evidence type="ECO:0000256" key="3">
    <source>
        <dbReference type="ARBA" id="ARBA00022771"/>
    </source>
</evidence>
<dbReference type="GO" id="GO:0005829">
    <property type="term" value="C:cytosol"/>
    <property type="evidence" value="ECO:0007669"/>
    <property type="project" value="TreeGrafter"/>
</dbReference>
<feature type="domain" description="FYVE-type" evidence="9">
    <location>
        <begin position="451"/>
        <end position="529"/>
    </location>
</feature>
<evidence type="ECO:0000256" key="5">
    <source>
        <dbReference type="ARBA" id="ARBA00023043"/>
    </source>
</evidence>
<keyword evidence="2" id="KW-0677">Repeat</keyword>
<evidence type="ECO:0000313" key="11">
    <source>
        <dbReference type="Proteomes" id="UP000794436"/>
    </source>
</evidence>
<organism evidence="10 11">
    <name type="scientific">Pythium oligandrum</name>
    <name type="common">Mycoparasitic fungus</name>
    <dbReference type="NCBI Taxonomy" id="41045"/>
    <lineage>
        <taxon>Eukaryota</taxon>
        <taxon>Sar</taxon>
        <taxon>Stramenopiles</taxon>
        <taxon>Oomycota</taxon>
        <taxon>Peronosporomycetes</taxon>
        <taxon>Pythiales</taxon>
        <taxon>Pythiaceae</taxon>
        <taxon>Pythium</taxon>
    </lineage>
</organism>
<dbReference type="PROSITE" id="PS50178">
    <property type="entry name" value="ZF_FYVE"/>
    <property type="match status" value="1"/>
</dbReference>
<comment type="caution">
    <text evidence="10">The sequence shown here is derived from an EMBL/GenBank/DDBJ whole genome shotgun (WGS) entry which is preliminary data.</text>
</comment>
<dbReference type="InterPro" id="IPR011011">
    <property type="entry name" value="Znf_FYVE_PHD"/>
</dbReference>
<dbReference type="InterPro" id="IPR013083">
    <property type="entry name" value="Znf_RING/FYVE/PHD"/>
</dbReference>
<feature type="region of interest" description="Disordered" evidence="8">
    <location>
        <begin position="1"/>
        <end position="195"/>
    </location>
</feature>
<dbReference type="Pfam" id="PF12796">
    <property type="entry name" value="Ank_2"/>
    <property type="match status" value="1"/>
</dbReference>
<protein>
    <recommendedName>
        <fullName evidence="9">FYVE-type domain-containing protein</fullName>
    </recommendedName>
</protein>
<keyword evidence="4" id="KW-0862">Zinc</keyword>
<keyword evidence="5 6" id="KW-0040">ANK repeat</keyword>
<dbReference type="EMBL" id="SPLM01000108">
    <property type="protein sequence ID" value="TMW60743.1"/>
    <property type="molecule type" value="Genomic_DNA"/>
</dbReference>
<feature type="compositionally biased region" description="Basic and acidic residues" evidence="8">
    <location>
        <begin position="180"/>
        <end position="190"/>
    </location>
</feature>
<feature type="compositionally biased region" description="Acidic residues" evidence="8">
    <location>
        <begin position="87"/>
        <end position="117"/>
    </location>
</feature>
<proteinExistence type="predicted"/>
<dbReference type="SUPFAM" id="SSF48403">
    <property type="entry name" value="Ankyrin repeat"/>
    <property type="match status" value="1"/>
</dbReference>
<reference evidence="10" key="1">
    <citation type="submission" date="2019-03" db="EMBL/GenBank/DDBJ databases">
        <title>Long read genome sequence of the mycoparasitic Pythium oligandrum ATCC 38472 isolated from sugarbeet rhizosphere.</title>
        <authorList>
            <person name="Gaulin E."/>
        </authorList>
    </citation>
    <scope>NUCLEOTIDE SEQUENCE</scope>
    <source>
        <strain evidence="10">ATCC 38472_TT</strain>
    </source>
</reference>
<evidence type="ECO:0000256" key="7">
    <source>
        <dbReference type="PROSITE-ProRule" id="PRU00091"/>
    </source>
</evidence>
<feature type="repeat" description="ANK" evidence="6">
    <location>
        <begin position="389"/>
        <end position="421"/>
    </location>
</feature>
<dbReference type="PANTHER" id="PTHR46680">
    <property type="entry name" value="NF-KAPPA-B INHIBITOR ALPHA"/>
    <property type="match status" value="1"/>
</dbReference>
<feature type="compositionally biased region" description="Polar residues" evidence="8">
    <location>
        <begin position="126"/>
        <end position="139"/>
    </location>
</feature>
<evidence type="ECO:0000256" key="4">
    <source>
        <dbReference type="ARBA" id="ARBA00022833"/>
    </source>
</evidence>
<accession>A0A8K1CDT0</accession>
<dbReference type="InterPro" id="IPR017455">
    <property type="entry name" value="Znf_FYVE-rel"/>
</dbReference>
<dbReference type="AlphaFoldDB" id="A0A8K1CDT0"/>
<gene>
    <name evidence="10" type="ORF">Poli38472_000785</name>
</gene>
<keyword evidence="11" id="KW-1185">Reference proteome</keyword>
<name>A0A8K1CDT0_PYTOL</name>
<feature type="repeat" description="ANK" evidence="6">
    <location>
        <begin position="321"/>
        <end position="353"/>
    </location>
</feature>
<dbReference type="GO" id="GO:0008270">
    <property type="term" value="F:zinc ion binding"/>
    <property type="evidence" value="ECO:0007669"/>
    <property type="project" value="UniProtKB-KW"/>
</dbReference>
<dbReference type="InterPro" id="IPR000306">
    <property type="entry name" value="Znf_FYVE"/>
</dbReference>
<dbReference type="Pfam" id="PF01363">
    <property type="entry name" value="FYVE"/>
    <property type="match status" value="1"/>
</dbReference>
<dbReference type="SMART" id="SM00248">
    <property type="entry name" value="ANK"/>
    <property type="match status" value="4"/>
</dbReference>
<dbReference type="InterPro" id="IPR051070">
    <property type="entry name" value="NF-kappa-B_inhibitor"/>
</dbReference>
<feature type="compositionally biased region" description="Polar residues" evidence="8">
    <location>
        <begin position="62"/>
        <end position="83"/>
    </location>
</feature>
<dbReference type="PROSITE" id="PS50088">
    <property type="entry name" value="ANK_REPEAT"/>
    <property type="match status" value="2"/>
</dbReference>
<dbReference type="SUPFAM" id="SSF57903">
    <property type="entry name" value="FYVE/PHD zinc finger"/>
    <property type="match status" value="1"/>
</dbReference>
<dbReference type="Gene3D" id="1.25.40.20">
    <property type="entry name" value="Ankyrin repeat-containing domain"/>
    <property type="match status" value="1"/>
</dbReference>
<dbReference type="Proteomes" id="UP000794436">
    <property type="component" value="Unassembled WGS sequence"/>
</dbReference>
<dbReference type="OrthoDB" id="5839at2759"/>
<dbReference type="GO" id="GO:0051059">
    <property type="term" value="F:NF-kappaB binding"/>
    <property type="evidence" value="ECO:0007669"/>
    <property type="project" value="TreeGrafter"/>
</dbReference>
<evidence type="ECO:0000256" key="8">
    <source>
        <dbReference type="SAM" id="MobiDB-lite"/>
    </source>
</evidence>
<dbReference type="Gene3D" id="3.30.40.10">
    <property type="entry name" value="Zinc/RING finger domain, C3HC4 (zinc finger)"/>
    <property type="match status" value="1"/>
</dbReference>
<dbReference type="InterPro" id="IPR002110">
    <property type="entry name" value="Ankyrin_rpt"/>
</dbReference>
<dbReference type="SMART" id="SM00064">
    <property type="entry name" value="FYVE"/>
    <property type="match status" value="1"/>
</dbReference>
<keyword evidence="1" id="KW-0479">Metal-binding</keyword>
<dbReference type="PANTHER" id="PTHR46680:SF5">
    <property type="entry name" value="NFKB INHIBITOR EPSILON"/>
    <property type="match status" value="1"/>
</dbReference>
<dbReference type="InterPro" id="IPR036770">
    <property type="entry name" value="Ankyrin_rpt-contain_sf"/>
</dbReference>
<evidence type="ECO:0000256" key="6">
    <source>
        <dbReference type="PROSITE-ProRule" id="PRU00023"/>
    </source>
</evidence>
<dbReference type="GO" id="GO:0071356">
    <property type="term" value="P:cellular response to tumor necrosis factor"/>
    <property type="evidence" value="ECO:0007669"/>
    <property type="project" value="TreeGrafter"/>
</dbReference>
<dbReference type="PROSITE" id="PS50297">
    <property type="entry name" value="ANK_REP_REGION"/>
    <property type="match status" value="1"/>
</dbReference>